<gene>
    <name evidence="3" type="ORF">GR167_06550</name>
</gene>
<dbReference type="Gene3D" id="3.90.1340.10">
    <property type="entry name" value="Phage tail collar domain"/>
    <property type="match status" value="1"/>
</dbReference>
<dbReference type="SUPFAM" id="SSF88874">
    <property type="entry name" value="Receptor-binding domain of short tail fibre protein gp12"/>
    <property type="match status" value="1"/>
</dbReference>
<evidence type="ECO:0000313" key="4">
    <source>
        <dbReference type="Proteomes" id="UP000479043"/>
    </source>
</evidence>
<protein>
    <submittedName>
        <fullName evidence="3">Phage tail protein</fullName>
    </submittedName>
</protein>
<comment type="caution">
    <text evidence="3">The sequence shown here is derived from an EMBL/GenBank/DDBJ whole genome shotgun (WGS) entry which is preliminary data.</text>
</comment>
<dbReference type="AlphaFoldDB" id="A0A6L8LJ17"/>
<reference evidence="3 4" key="1">
    <citation type="submission" date="2020-01" db="EMBL/GenBank/DDBJ databases">
        <authorList>
            <person name="Chen S."/>
        </authorList>
    </citation>
    <scope>NUCLEOTIDE SEQUENCE [LARGE SCALE GENOMIC DNA]</scope>
    <source>
        <strain evidence="3 4">GS-10</strain>
    </source>
</reference>
<proteinExistence type="predicted"/>
<dbReference type="Pfam" id="PF07484">
    <property type="entry name" value="Collar"/>
    <property type="match status" value="1"/>
</dbReference>
<feature type="signal peptide" evidence="1">
    <location>
        <begin position="1"/>
        <end position="23"/>
    </location>
</feature>
<keyword evidence="4" id="KW-1185">Reference proteome</keyword>
<dbReference type="InterPro" id="IPR037053">
    <property type="entry name" value="Phage_tail_collar_dom_sf"/>
</dbReference>
<evidence type="ECO:0000313" key="3">
    <source>
        <dbReference type="EMBL" id="MYM54956.1"/>
    </source>
</evidence>
<evidence type="ECO:0000259" key="2">
    <source>
        <dbReference type="Pfam" id="PF07484"/>
    </source>
</evidence>
<evidence type="ECO:0000256" key="1">
    <source>
        <dbReference type="SAM" id="SignalP"/>
    </source>
</evidence>
<dbReference type="RefSeq" id="WP_160972675.1">
    <property type="nucleotide sequence ID" value="NZ_WWEN01000003.1"/>
</dbReference>
<accession>A0A6L8LJ17</accession>
<name>A0A6L8LJ17_9RHOB</name>
<sequence>MRFPLLPCVLACLSGLIAAPAQAGPEPYIGDIVMVGQNFCPRGWREANGDLLPISANTALFSLLGTMYGGDGRTTFALPDLRGRVPVGMGQGPGQPAFVQGEKFGTGTTILTQAQLPMHNHAATSTAASEMHATSATVNAVSPQGNKFGEFSAGDIYNSGGALDQTMENGVVTTQVTTMIGNSGGSQPVEIYQPSLSMKFCIATVGVFPSRN</sequence>
<feature type="chain" id="PRO_5026810717" evidence="1">
    <location>
        <begin position="24"/>
        <end position="212"/>
    </location>
</feature>
<dbReference type="EMBL" id="WWEN01000003">
    <property type="protein sequence ID" value="MYM54956.1"/>
    <property type="molecule type" value="Genomic_DNA"/>
</dbReference>
<dbReference type="Proteomes" id="UP000479043">
    <property type="component" value="Unassembled WGS sequence"/>
</dbReference>
<dbReference type="InterPro" id="IPR011083">
    <property type="entry name" value="Phage_tail_collar_dom"/>
</dbReference>
<feature type="domain" description="Phage tail collar" evidence="2">
    <location>
        <begin position="30"/>
        <end position="86"/>
    </location>
</feature>
<organism evidence="3 4">
    <name type="scientific">Thalassovita mangrovi</name>
    <dbReference type="NCBI Taxonomy" id="2692236"/>
    <lineage>
        <taxon>Bacteria</taxon>
        <taxon>Pseudomonadati</taxon>
        <taxon>Pseudomonadota</taxon>
        <taxon>Alphaproteobacteria</taxon>
        <taxon>Rhodobacterales</taxon>
        <taxon>Roseobacteraceae</taxon>
        <taxon>Thalassovita</taxon>
    </lineage>
</organism>
<keyword evidence="1" id="KW-0732">Signal</keyword>